<dbReference type="SUPFAM" id="SSF52058">
    <property type="entry name" value="L domain-like"/>
    <property type="match status" value="2"/>
</dbReference>
<dbReference type="InterPro" id="IPR058192">
    <property type="entry name" value="WHD_ROQ1-like"/>
</dbReference>
<dbReference type="InterPro" id="IPR035897">
    <property type="entry name" value="Toll_tir_struct_dom_sf"/>
</dbReference>
<evidence type="ECO:0000259" key="4">
    <source>
        <dbReference type="PROSITE" id="PS50104"/>
    </source>
</evidence>
<dbReference type="InterPro" id="IPR044974">
    <property type="entry name" value="Disease_R_plants"/>
</dbReference>
<evidence type="ECO:0000313" key="5">
    <source>
        <dbReference type="EMBL" id="KAL3744348.1"/>
    </source>
</evidence>
<dbReference type="Gene3D" id="1.10.8.430">
    <property type="entry name" value="Helical domain of apoptotic protease-activating factors"/>
    <property type="match status" value="1"/>
</dbReference>
<dbReference type="Proteomes" id="UP001634007">
    <property type="component" value="Unassembled WGS sequence"/>
</dbReference>
<dbReference type="Gene3D" id="3.40.50.300">
    <property type="entry name" value="P-loop containing nucleotide triphosphate hydrolases"/>
    <property type="match status" value="1"/>
</dbReference>
<feature type="domain" description="TIR" evidence="4">
    <location>
        <begin position="60"/>
        <end position="202"/>
    </location>
</feature>
<dbReference type="AlphaFoldDB" id="A0ABD3KY44"/>
<dbReference type="GO" id="GO:0006952">
    <property type="term" value="P:defense response"/>
    <property type="evidence" value="ECO:0007669"/>
    <property type="project" value="UniProtKB-KW"/>
</dbReference>
<comment type="caution">
    <text evidence="5">The sequence shown here is derived from an EMBL/GenBank/DDBJ whole genome shotgun (WGS) entry which is preliminary data.</text>
</comment>
<dbReference type="PANTHER" id="PTHR11017:SF570">
    <property type="entry name" value="DISEASE RESISTANCE PROTEIN (TIR-NBS CLASS)-RELATED"/>
    <property type="match status" value="1"/>
</dbReference>
<evidence type="ECO:0000256" key="2">
    <source>
        <dbReference type="ARBA" id="ARBA00022737"/>
    </source>
</evidence>
<dbReference type="EMBL" id="JBJKBG010000003">
    <property type="protein sequence ID" value="KAL3744348.1"/>
    <property type="molecule type" value="Genomic_DNA"/>
</dbReference>
<dbReference type="Pfam" id="PF01582">
    <property type="entry name" value="TIR"/>
    <property type="match status" value="1"/>
</dbReference>
<keyword evidence="2" id="KW-0677">Repeat</keyword>
<dbReference type="GO" id="GO:0051707">
    <property type="term" value="P:response to other organism"/>
    <property type="evidence" value="ECO:0007669"/>
    <property type="project" value="UniProtKB-ARBA"/>
</dbReference>
<dbReference type="Gene3D" id="3.40.50.10140">
    <property type="entry name" value="Toll/interleukin-1 receptor homology (TIR) domain"/>
    <property type="match status" value="1"/>
</dbReference>
<reference evidence="5 6" key="1">
    <citation type="submission" date="2024-11" db="EMBL/GenBank/DDBJ databases">
        <title>Chromosome-level genome assembly of Eucalyptus globulus Labill. provides insights into its genome evolution.</title>
        <authorList>
            <person name="Li X."/>
        </authorList>
    </citation>
    <scope>NUCLEOTIDE SEQUENCE [LARGE SCALE GENOMIC DNA]</scope>
    <source>
        <strain evidence="5">CL2024</strain>
        <tissue evidence="5">Fresh tender leaves</tissue>
    </source>
</reference>
<proteinExistence type="predicted"/>
<dbReference type="InterPro" id="IPR032675">
    <property type="entry name" value="LRR_dom_sf"/>
</dbReference>
<dbReference type="InterPro" id="IPR000157">
    <property type="entry name" value="TIR_dom"/>
</dbReference>
<protein>
    <recommendedName>
        <fullName evidence="4">TIR domain-containing protein</fullName>
    </recommendedName>
</protein>
<dbReference type="Pfam" id="PF23282">
    <property type="entry name" value="WHD_ROQ1"/>
    <property type="match status" value="1"/>
</dbReference>
<dbReference type="SUPFAM" id="SSF52540">
    <property type="entry name" value="P-loop containing nucleoside triphosphate hydrolases"/>
    <property type="match status" value="1"/>
</dbReference>
<dbReference type="PANTHER" id="PTHR11017">
    <property type="entry name" value="LEUCINE-RICH REPEAT-CONTAINING PROTEIN"/>
    <property type="match status" value="1"/>
</dbReference>
<dbReference type="Pfam" id="PF23598">
    <property type="entry name" value="LRR_14"/>
    <property type="match status" value="1"/>
</dbReference>
<accession>A0ABD3KY44</accession>
<gene>
    <name evidence="5" type="ORF">ACJRO7_013590</name>
</gene>
<sequence>MSKQPRPDLLEELFELQSGEGESEENFLLPSSDSLEKINVLTESSANSRPSASSTSVIGNNYHVFLSFRGPDTRKSFVDHLYHRLNDVGLRFHTNPVFRDDECLPFGEKIGENLISAIKHSKVSIPVISKNYAASEWCLRELIQIMECEERGEQKVLPVLYKVKPYEVRELKGAFGEAFESRKYRFDEKVKQQGPVALRKALDLRIFESEKFANGHEAELITELVQVIMDEQRHNFLPPLPGNLVGNDDRVAEVMKLADIAPSETRIIGICGIGGIGKTTLAKNIYNKLAKKFECRSFLIDIRETIKGQSMVHIQNILISDITGNRGSCVPDSMRGIVNIQSSCNGKKVLIVLDDVGEPDHLDKLIGHCNFGLGSRIIITCRDKALLKSEYKCYELKEMNDRDSMLLFCLHAFGGKQPPTELATLSGNIVAAAGGFPLTLEIIGSCLKQKGKDEVIWTETLEKLRQVPPRNVQEKLKMSYDSLDDKEKRMFLDIACFFIGINKRFVTYLWKDLGLCPAIGLARMIDLSLIKYGDNDELRMHDQLRDLGRDIACPADKESWDWSRLWGEEAMKVLRRKEVNRNIEALRLDENGSNMFMNQRSFEVMPNLKFLHLSKVGFVGNSKDSLSELRWLEWEKCPNSFKVTNVHLENLLILDLSNGYISHEWRGWSSIKMERLKVLNLSQCIELKRTPNLSVFKSLEMLILEESPNLEEIDPSIGDAKYLTSLILSGCHKLKKLPSQIGKLKRLISLNLSFCYALEELPKEMGQLEELKELNAHDCNSLVGLPDSISHMVNLSTLDLRWCEKFKELPESIGSLVKLQCLLLGNMALPSEHGEGYEWESYVIYQFDHIPYSIGKLESLTELHFTCAQISKLPESIGDLKNLKILKIAGCEELSSLPSTISKLGKLEELDAIACDSLKGGVSINGLSSLKILRLGKLGHINMKDIGHLRLLDLSDLSSRQHLDLTNCDLPASLTVLEVTCRNPKLPQLSHLGDLKELSFQLCESLESIPVLPLGLLDLWVVFCGKLKKLPSLSNLESLSELHIIGCSELMEIEGLKGLKSLRGLFICGCKKLSNLNGLEHLESLRDLEIEDLDASLMNDHQFQVQCLGGLKNLESLCIIHCQSLTRLDISQLINLEALWVFDCEDLDKIEGLERLKKLRHSDIPKCKFICKSPPECKSICKTLDLSLGL</sequence>
<dbReference type="PROSITE" id="PS50104">
    <property type="entry name" value="TIR"/>
    <property type="match status" value="1"/>
</dbReference>
<dbReference type="InterPro" id="IPR055414">
    <property type="entry name" value="LRR_R13L4/SHOC2-like"/>
</dbReference>
<name>A0ABD3KY44_EUCGL</name>
<dbReference type="Pfam" id="PF00931">
    <property type="entry name" value="NB-ARC"/>
    <property type="match status" value="1"/>
</dbReference>
<dbReference type="InterPro" id="IPR042197">
    <property type="entry name" value="Apaf_helical"/>
</dbReference>
<organism evidence="5 6">
    <name type="scientific">Eucalyptus globulus</name>
    <name type="common">Tasmanian blue gum</name>
    <dbReference type="NCBI Taxonomy" id="34317"/>
    <lineage>
        <taxon>Eukaryota</taxon>
        <taxon>Viridiplantae</taxon>
        <taxon>Streptophyta</taxon>
        <taxon>Embryophyta</taxon>
        <taxon>Tracheophyta</taxon>
        <taxon>Spermatophyta</taxon>
        <taxon>Magnoliopsida</taxon>
        <taxon>eudicotyledons</taxon>
        <taxon>Gunneridae</taxon>
        <taxon>Pentapetalae</taxon>
        <taxon>rosids</taxon>
        <taxon>malvids</taxon>
        <taxon>Myrtales</taxon>
        <taxon>Myrtaceae</taxon>
        <taxon>Myrtoideae</taxon>
        <taxon>Eucalypteae</taxon>
        <taxon>Eucalyptus</taxon>
    </lineage>
</organism>
<dbReference type="InterPro" id="IPR027417">
    <property type="entry name" value="P-loop_NTPase"/>
</dbReference>
<keyword evidence="6" id="KW-1185">Reference proteome</keyword>
<dbReference type="InterPro" id="IPR002182">
    <property type="entry name" value="NB-ARC"/>
</dbReference>
<evidence type="ECO:0000313" key="6">
    <source>
        <dbReference type="Proteomes" id="UP001634007"/>
    </source>
</evidence>
<dbReference type="Gene3D" id="3.80.10.10">
    <property type="entry name" value="Ribonuclease Inhibitor"/>
    <property type="match status" value="3"/>
</dbReference>
<keyword evidence="3" id="KW-0611">Plant defense</keyword>
<dbReference type="SMART" id="SM00255">
    <property type="entry name" value="TIR"/>
    <property type="match status" value="1"/>
</dbReference>
<evidence type="ECO:0000256" key="3">
    <source>
        <dbReference type="ARBA" id="ARBA00022821"/>
    </source>
</evidence>
<dbReference type="PRINTS" id="PR00364">
    <property type="entry name" value="DISEASERSIST"/>
</dbReference>
<dbReference type="SUPFAM" id="SSF52200">
    <property type="entry name" value="Toll/Interleukin receptor TIR domain"/>
    <property type="match status" value="1"/>
</dbReference>
<keyword evidence="1" id="KW-0433">Leucine-rich repeat</keyword>
<evidence type="ECO:0000256" key="1">
    <source>
        <dbReference type="ARBA" id="ARBA00022614"/>
    </source>
</evidence>